<dbReference type="PANTHER" id="PTHR35077:SF2">
    <property type="entry name" value="SIMILAR TO AI661453 PROTEIN"/>
    <property type="match status" value="1"/>
</dbReference>
<accession>A0A8C5KRY1</accession>
<evidence type="ECO:0000313" key="2">
    <source>
        <dbReference type="Ensembl" id="ENSJJAP00000011580.1"/>
    </source>
</evidence>
<dbReference type="Ensembl" id="ENSJJAT00000018055.1">
    <property type="protein sequence ID" value="ENSJJAP00000011580.1"/>
    <property type="gene ID" value="ENSJJAG00000014868.1"/>
</dbReference>
<dbReference type="Proteomes" id="UP000694385">
    <property type="component" value="Unassembled WGS sequence"/>
</dbReference>
<dbReference type="AlphaFoldDB" id="A0A8C5KRY1"/>
<evidence type="ECO:0000313" key="3">
    <source>
        <dbReference type="Proteomes" id="UP000694385"/>
    </source>
</evidence>
<dbReference type="PANTHER" id="PTHR35077">
    <property type="entry name" value="SIMILAR TO AI661453 PROTEIN"/>
    <property type="match status" value="1"/>
</dbReference>
<keyword evidence="3" id="KW-1185">Reference proteome</keyword>
<reference evidence="2" key="1">
    <citation type="submission" date="2025-08" db="UniProtKB">
        <authorList>
            <consortium name="Ensembl"/>
        </authorList>
    </citation>
    <scope>IDENTIFICATION</scope>
</reference>
<reference evidence="2" key="2">
    <citation type="submission" date="2025-09" db="UniProtKB">
        <authorList>
            <consortium name="Ensembl"/>
        </authorList>
    </citation>
    <scope>IDENTIFICATION</scope>
</reference>
<protein>
    <submittedName>
        <fullName evidence="2">Uncharacterized protein</fullName>
    </submittedName>
</protein>
<name>A0A8C5KRY1_JACJA</name>
<feature type="region of interest" description="Disordered" evidence="1">
    <location>
        <begin position="126"/>
        <end position="206"/>
    </location>
</feature>
<evidence type="ECO:0000256" key="1">
    <source>
        <dbReference type="SAM" id="MobiDB-lite"/>
    </source>
</evidence>
<dbReference type="GeneTree" id="ENSGT00940000164010"/>
<feature type="compositionally biased region" description="Pro residues" evidence="1">
    <location>
        <begin position="137"/>
        <end position="188"/>
    </location>
</feature>
<dbReference type="OMA" id="PEPYGQD"/>
<proteinExistence type="predicted"/>
<sequence>MKKNQTVQGTFSKLFGKKHATSATTSLYATNPPWIFTQEAPEEGTRAFDGIYYGDSRFDTVSESGTATLKARPRVRPLLTFLPLNAQENHGLAVPTPSVPEDFADKDLTGTSSLVNGNLRLYSSVGDLRPGHYGSDPPIPPPPPGPAPGPPQDASPPPGESPPPPPPSTAPPPPPLLLEPPPPPPPISPHTMGMRGTRYSPLASRI</sequence>
<organism evidence="2 3">
    <name type="scientific">Jaculus jaculus</name>
    <name type="common">Lesser Egyptian jerboa</name>
    <dbReference type="NCBI Taxonomy" id="51337"/>
    <lineage>
        <taxon>Eukaryota</taxon>
        <taxon>Metazoa</taxon>
        <taxon>Chordata</taxon>
        <taxon>Craniata</taxon>
        <taxon>Vertebrata</taxon>
        <taxon>Euteleostomi</taxon>
        <taxon>Mammalia</taxon>
        <taxon>Eutheria</taxon>
        <taxon>Euarchontoglires</taxon>
        <taxon>Glires</taxon>
        <taxon>Rodentia</taxon>
        <taxon>Myomorpha</taxon>
        <taxon>Dipodoidea</taxon>
        <taxon>Dipodidae</taxon>
        <taxon>Dipodinae</taxon>
        <taxon>Jaculus</taxon>
    </lineage>
</organism>